<reference evidence="7 8" key="1">
    <citation type="journal article" date="2021" name="ISME Commun">
        <title>Automated analysis of genomic sequences facilitates high-throughput and comprehensive description of bacteria.</title>
        <authorList>
            <person name="Hitch T.C.A."/>
        </authorList>
    </citation>
    <scope>NUCLEOTIDE SEQUENCE [LARGE SCALE GENOMIC DNA]</scope>
    <source>
        <strain evidence="7 8">Sanger_03</strain>
    </source>
</reference>
<keyword evidence="3 6" id="KW-0812">Transmembrane</keyword>
<dbReference type="PANTHER" id="PTHR30250">
    <property type="entry name" value="PST FAMILY PREDICTED COLANIC ACID TRANSPORTER"/>
    <property type="match status" value="1"/>
</dbReference>
<dbReference type="PIRSF" id="PIRSF038958">
    <property type="entry name" value="PG_synth_SpoVB"/>
    <property type="match status" value="1"/>
</dbReference>
<feature type="transmembrane region" description="Helical" evidence="6">
    <location>
        <begin position="12"/>
        <end position="33"/>
    </location>
</feature>
<feature type="transmembrane region" description="Helical" evidence="6">
    <location>
        <begin position="45"/>
        <end position="67"/>
    </location>
</feature>
<comment type="subcellular location">
    <subcellularLocation>
        <location evidence="1">Cell membrane</location>
        <topology evidence="1">Multi-pass membrane protein</topology>
    </subcellularLocation>
</comment>
<feature type="transmembrane region" description="Helical" evidence="6">
    <location>
        <begin position="416"/>
        <end position="439"/>
    </location>
</feature>
<dbReference type="Pfam" id="PF01943">
    <property type="entry name" value="Polysacc_synt"/>
    <property type="match status" value="1"/>
</dbReference>
<evidence type="ECO:0000256" key="2">
    <source>
        <dbReference type="ARBA" id="ARBA00022475"/>
    </source>
</evidence>
<evidence type="ECO:0000313" key="7">
    <source>
        <dbReference type="EMBL" id="MCU6685597.1"/>
    </source>
</evidence>
<evidence type="ECO:0000256" key="5">
    <source>
        <dbReference type="ARBA" id="ARBA00023136"/>
    </source>
</evidence>
<keyword evidence="4 6" id="KW-1133">Transmembrane helix</keyword>
<gene>
    <name evidence="7" type="ORF">OCV99_03325</name>
</gene>
<feature type="transmembrane region" description="Helical" evidence="6">
    <location>
        <begin position="126"/>
        <end position="149"/>
    </location>
</feature>
<feature type="transmembrane region" description="Helical" evidence="6">
    <location>
        <begin position="324"/>
        <end position="343"/>
    </location>
</feature>
<keyword evidence="5 6" id="KW-0472">Membrane</keyword>
<dbReference type="EMBL" id="JAOQJU010000002">
    <property type="protein sequence ID" value="MCU6685597.1"/>
    <property type="molecule type" value="Genomic_DNA"/>
</dbReference>
<feature type="transmembrane region" description="Helical" evidence="6">
    <location>
        <begin position="273"/>
        <end position="303"/>
    </location>
</feature>
<dbReference type="RefSeq" id="WP_158368139.1">
    <property type="nucleotide sequence ID" value="NZ_JAOQJU010000002.1"/>
</dbReference>
<dbReference type="InterPro" id="IPR002797">
    <property type="entry name" value="Polysacc_synth"/>
</dbReference>
<dbReference type="PANTHER" id="PTHR30250:SF24">
    <property type="entry name" value="STAGE V SPORULATION PROTEIN B"/>
    <property type="match status" value="1"/>
</dbReference>
<dbReference type="Proteomes" id="UP001652431">
    <property type="component" value="Unassembled WGS sequence"/>
</dbReference>
<dbReference type="InterPro" id="IPR050833">
    <property type="entry name" value="Poly_Biosynth_Transport"/>
</dbReference>
<accession>A0ABT2RJM4</accession>
<comment type="caution">
    <text evidence="7">The sequence shown here is derived from an EMBL/GenBank/DDBJ whole genome shotgun (WGS) entry which is preliminary data.</text>
</comment>
<sequence>MIQIQKHPIIKGAFILTMTGFITRFIGFFYRIFLSRTFGEESVGLYQLIFPIYALGFSLTAAGIETAISRCVASKVSLGKASHAKEILYTGISISIALSCLATFFLQRHSAFIAEQFLNEPRCESLLVILSYAFPFASIHSCICGYYFGLKQTKIPAISQLIEQITRVLSVYILYLFFIKHSLNAGIIIAVIGLTIGEIASSFFCIQVINSKKSGTISIPSFLSGYTCHMKELLLLSVPLTCNRVLLNILQSIESVSIPLQLQTFGFSTSESLSTYGVLTGMALPCVLFPSAITNAVATMLLPTIAEIQALNNRKEMTSVVKKVSVLCFSLGCFCCIFLLLFGRLAGNILFHSRLAGEFIITLAWICPFLYTNSNFISIINGLGYTMISFLFNTLGLIIRIGSVFFLIPFLGIRGYLWGLLGSQLFTFLCCLTFLTHYLSKK</sequence>
<feature type="transmembrane region" description="Helical" evidence="6">
    <location>
        <begin position="383"/>
        <end position="410"/>
    </location>
</feature>
<dbReference type="CDD" id="cd13124">
    <property type="entry name" value="MATE_SpoVB_like"/>
    <property type="match status" value="1"/>
</dbReference>
<evidence type="ECO:0000256" key="6">
    <source>
        <dbReference type="SAM" id="Phobius"/>
    </source>
</evidence>
<evidence type="ECO:0000256" key="1">
    <source>
        <dbReference type="ARBA" id="ARBA00004651"/>
    </source>
</evidence>
<keyword evidence="8" id="KW-1185">Reference proteome</keyword>
<evidence type="ECO:0000256" key="3">
    <source>
        <dbReference type="ARBA" id="ARBA00022692"/>
    </source>
</evidence>
<name>A0ABT2RJM4_9FIRM</name>
<dbReference type="InterPro" id="IPR024923">
    <property type="entry name" value="PG_synth_SpoVB"/>
</dbReference>
<proteinExistence type="predicted"/>
<feature type="transmembrane region" description="Helical" evidence="6">
    <location>
        <begin position="87"/>
        <end position="106"/>
    </location>
</feature>
<protein>
    <submittedName>
        <fullName evidence="7">Polysaccharide biosynthesis protein</fullName>
    </submittedName>
</protein>
<evidence type="ECO:0000256" key="4">
    <source>
        <dbReference type="ARBA" id="ARBA00022989"/>
    </source>
</evidence>
<keyword evidence="2" id="KW-1003">Cell membrane</keyword>
<organism evidence="7 8">
    <name type="scientific">Dorea acetigenes</name>
    <dbReference type="NCBI Taxonomy" id="2981787"/>
    <lineage>
        <taxon>Bacteria</taxon>
        <taxon>Bacillati</taxon>
        <taxon>Bacillota</taxon>
        <taxon>Clostridia</taxon>
        <taxon>Lachnospirales</taxon>
        <taxon>Lachnospiraceae</taxon>
        <taxon>Dorea</taxon>
    </lineage>
</organism>
<evidence type="ECO:0000313" key="8">
    <source>
        <dbReference type="Proteomes" id="UP001652431"/>
    </source>
</evidence>